<comment type="similarity">
    <text evidence="1 7">Belongs to the cytochrome P450 family.</text>
</comment>
<evidence type="ECO:0000313" key="10">
    <source>
        <dbReference type="Proteomes" id="UP000272474"/>
    </source>
</evidence>
<dbReference type="InterPro" id="IPR017972">
    <property type="entry name" value="Cyt_P450_CS"/>
</dbReference>
<evidence type="ECO:0000256" key="1">
    <source>
        <dbReference type="ARBA" id="ARBA00010617"/>
    </source>
</evidence>
<name>A0A3A9YYF2_9ACTN</name>
<feature type="region of interest" description="Disordered" evidence="8">
    <location>
        <begin position="64"/>
        <end position="87"/>
    </location>
</feature>
<dbReference type="EMBL" id="RBAL01000008">
    <property type="protein sequence ID" value="RKN41172.1"/>
    <property type="molecule type" value="Genomic_DNA"/>
</dbReference>
<dbReference type="FunFam" id="1.10.630.10:FF:000018">
    <property type="entry name" value="Cytochrome P450 monooxygenase"/>
    <property type="match status" value="1"/>
</dbReference>
<proteinExistence type="inferred from homology"/>
<dbReference type="RefSeq" id="WP_120680056.1">
    <property type="nucleotide sequence ID" value="NZ_RBAL01000008.1"/>
</dbReference>
<dbReference type="InterPro" id="IPR001128">
    <property type="entry name" value="Cyt_P450"/>
</dbReference>
<keyword evidence="5 7" id="KW-0408">Iron</keyword>
<organism evidence="9 10">
    <name type="scientific">Streptomyces hoynatensis</name>
    <dbReference type="NCBI Taxonomy" id="1141874"/>
    <lineage>
        <taxon>Bacteria</taxon>
        <taxon>Bacillati</taxon>
        <taxon>Actinomycetota</taxon>
        <taxon>Actinomycetes</taxon>
        <taxon>Kitasatosporales</taxon>
        <taxon>Streptomycetaceae</taxon>
        <taxon>Streptomyces</taxon>
    </lineage>
</organism>
<dbReference type="GO" id="GO:0005506">
    <property type="term" value="F:iron ion binding"/>
    <property type="evidence" value="ECO:0007669"/>
    <property type="project" value="InterPro"/>
</dbReference>
<evidence type="ECO:0000256" key="5">
    <source>
        <dbReference type="ARBA" id="ARBA00023004"/>
    </source>
</evidence>
<protein>
    <submittedName>
        <fullName evidence="9">Cytochrome P450</fullName>
    </submittedName>
</protein>
<comment type="caution">
    <text evidence="9">The sequence shown here is derived from an EMBL/GenBank/DDBJ whole genome shotgun (WGS) entry which is preliminary data.</text>
</comment>
<keyword evidence="3 7" id="KW-0479">Metal-binding</keyword>
<evidence type="ECO:0000256" key="6">
    <source>
        <dbReference type="ARBA" id="ARBA00023033"/>
    </source>
</evidence>
<dbReference type="AlphaFoldDB" id="A0A3A9YYF2"/>
<sequence>MSTVETNPPVAPYFMRQPGKPFPPPEYADFRKLNGLAQVALPSGGRAWLITRHEDVRAVLTDPRISSDPSREGFPRPTATAGVPTPHEVPGWFVGSDAPDHTRLRKALISEFTIRRMKAIQGTVEEIVDGCIDRMLADGKREADLVNDFALAVPSLVIATMLGVPPADRKFFEAQSKVLVTISSEDEKRADASRQVHRYLNRLIALRRKRPADDMISRLVASGQVTDREIPGVAMLLLIAGHETTANNISLGAVTLMQNPQWIGDPRIVEELLRYHSVADLVLMRAVLEDIEIGGQLVRKGEGLVLLVAGANHDDAVFERAGEFDPSRSAQGHVAFGYGVHQCLGQNLVRIEMEVAYRKLFERIPTLEVAAPIATLPYKYDGVLFGLHNLPVRW</sequence>
<dbReference type="SUPFAM" id="SSF48264">
    <property type="entry name" value="Cytochrome P450"/>
    <property type="match status" value="1"/>
</dbReference>
<evidence type="ECO:0000256" key="3">
    <source>
        <dbReference type="ARBA" id="ARBA00022723"/>
    </source>
</evidence>
<dbReference type="InterPro" id="IPR036396">
    <property type="entry name" value="Cyt_P450_sf"/>
</dbReference>
<dbReference type="GO" id="GO:0020037">
    <property type="term" value="F:heme binding"/>
    <property type="evidence" value="ECO:0007669"/>
    <property type="project" value="InterPro"/>
</dbReference>
<dbReference type="GO" id="GO:0004497">
    <property type="term" value="F:monooxygenase activity"/>
    <property type="evidence" value="ECO:0007669"/>
    <property type="project" value="UniProtKB-KW"/>
</dbReference>
<dbReference type="PANTHER" id="PTHR46696:SF1">
    <property type="entry name" value="CYTOCHROME P450 YJIB-RELATED"/>
    <property type="match status" value="1"/>
</dbReference>
<evidence type="ECO:0000256" key="8">
    <source>
        <dbReference type="SAM" id="MobiDB-lite"/>
    </source>
</evidence>
<reference evidence="9 10" key="1">
    <citation type="journal article" date="2014" name="Int. J. Syst. Evol. Microbiol.">
        <title>Streptomyces hoynatensis sp. nov., isolated from deep marine sediment.</title>
        <authorList>
            <person name="Veyisoglu A."/>
            <person name="Sahin N."/>
        </authorList>
    </citation>
    <scope>NUCLEOTIDE SEQUENCE [LARGE SCALE GENOMIC DNA]</scope>
    <source>
        <strain evidence="9 10">KCTC 29097</strain>
    </source>
</reference>
<dbReference type="InterPro" id="IPR002397">
    <property type="entry name" value="Cyt_P450_B"/>
</dbReference>
<dbReference type="Pfam" id="PF00067">
    <property type="entry name" value="p450"/>
    <property type="match status" value="1"/>
</dbReference>
<accession>A0A3A9YYF2</accession>
<evidence type="ECO:0000256" key="2">
    <source>
        <dbReference type="ARBA" id="ARBA00022617"/>
    </source>
</evidence>
<dbReference type="OrthoDB" id="3664945at2"/>
<evidence type="ECO:0000313" key="9">
    <source>
        <dbReference type="EMBL" id="RKN41172.1"/>
    </source>
</evidence>
<dbReference type="CDD" id="cd11030">
    <property type="entry name" value="CYP105-like"/>
    <property type="match status" value="1"/>
</dbReference>
<evidence type="ECO:0000256" key="7">
    <source>
        <dbReference type="RuleBase" id="RU000461"/>
    </source>
</evidence>
<keyword evidence="6 7" id="KW-0503">Monooxygenase</keyword>
<dbReference type="PROSITE" id="PS00086">
    <property type="entry name" value="CYTOCHROME_P450"/>
    <property type="match status" value="1"/>
</dbReference>
<keyword evidence="4 7" id="KW-0560">Oxidoreductase</keyword>
<keyword evidence="10" id="KW-1185">Reference proteome</keyword>
<dbReference type="PANTHER" id="PTHR46696">
    <property type="entry name" value="P450, PUTATIVE (EUROFUNG)-RELATED"/>
    <property type="match status" value="1"/>
</dbReference>
<gene>
    <name evidence="9" type="ORF">D7294_15695</name>
</gene>
<dbReference type="PRINTS" id="PR00359">
    <property type="entry name" value="BP450"/>
</dbReference>
<dbReference type="GO" id="GO:0016705">
    <property type="term" value="F:oxidoreductase activity, acting on paired donors, with incorporation or reduction of molecular oxygen"/>
    <property type="evidence" value="ECO:0007669"/>
    <property type="project" value="InterPro"/>
</dbReference>
<evidence type="ECO:0000256" key="4">
    <source>
        <dbReference type="ARBA" id="ARBA00023002"/>
    </source>
</evidence>
<dbReference type="Proteomes" id="UP000272474">
    <property type="component" value="Unassembled WGS sequence"/>
</dbReference>
<dbReference type="Gene3D" id="1.10.630.10">
    <property type="entry name" value="Cytochrome P450"/>
    <property type="match status" value="1"/>
</dbReference>
<dbReference type="PRINTS" id="PR00385">
    <property type="entry name" value="P450"/>
</dbReference>
<keyword evidence="2 7" id="KW-0349">Heme</keyword>